<dbReference type="OrthoDB" id="270970at2759"/>
<evidence type="ECO:0000259" key="2">
    <source>
        <dbReference type="PROSITE" id="PS50004"/>
    </source>
</evidence>
<dbReference type="EMBL" id="LBMM01002688">
    <property type="protein sequence ID" value="KMQ94475.1"/>
    <property type="molecule type" value="Genomic_DNA"/>
</dbReference>
<dbReference type="PaxDb" id="67767-A0A0J7NPT4"/>
<evidence type="ECO:0000313" key="3">
    <source>
        <dbReference type="EMBL" id="KMQ94475.1"/>
    </source>
</evidence>
<dbReference type="InterPro" id="IPR000008">
    <property type="entry name" value="C2_dom"/>
</dbReference>
<dbReference type="GO" id="GO:0006887">
    <property type="term" value="P:exocytosis"/>
    <property type="evidence" value="ECO:0007669"/>
    <property type="project" value="TreeGrafter"/>
</dbReference>
<dbReference type="PROSITE" id="PS50004">
    <property type="entry name" value="C2"/>
    <property type="match status" value="1"/>
</dbReference>
<evidence type="ECO:0000256" key="1">
    <source>
        <dbReference type="ARBA" id="ARBA00022723"/>
    </source>
</evidence>
<dbReference type="PANTHER" id="PTHR45729:SF6">
    <property type="entry name" value="RABPHILIN, ISOFORM A"/>
    <property type="match status" value="1"/>
</dbReference>
<reference evidence="3 4" key="1">
    <citation type="submission" date="2015-04" db="EMBL/GenBank/DDBJ databases">
        <title>Lasius niger genome sequencing.</title>
        <authorList>
            <person name="Konorov E.A."/>
            <person name="Nikitin M.A."/>
            <person name="Kirill M.V."/>
            <person name="Chang P."/>
        </authorList>
    </citation>
    <scope>NUCLEOTIDE SEQUENCE [LARGE SCALE GENOMIC DNA]</scope>
    <source>
        <tissue evidence="3">Whole</tissue>
    </source>
</reference>
<dbReference type="GO" id="GO:0098793">
    <property type="term" value="C:presynapse"/>
    <property type="evidence" value="ECO:0007669"/>
    <property type="project" value="GOC"/>
</dbReference>
<dbReference type="Pfam" id="PF00168">
    <property type="entry name" value="C2"/>
    <property type="match status" value="1"/>
</dbReference>
<accession>A0A0J7NPT4</accession>
<sequence length="148" mass="17011">MQVDNEEEIWGMCSSGRGQIQISLSYCTRRRALLVTIHRAMNLLPMDSNGFSDPFVKLALVEDATDNHRQQRFLDYSTARATAKKLRKAAGRNSQSTSIKRKTLNPEWNEEFVFATRLTELMKLTLCLSVWDKDFGKSNDYLGTTSYY</sequence>
<feature type="domain" description="C2" evidence="2">
    <location>
        <begin position="16"/>
        <end position="148"/>
    </location>
</feature>
<dbReference type="AlphaFoldDB" id="A0A0J7NPT4"/>
<dbReference type="GO" id="GO:0046872">
    <property type="term" value="F:metal ion binding"/>
    <property type="evidence" value="ECO:0007669"/>
    <property type="project" value="UniProtKB-KW"/>
</dbReference>
<comment type="caution">
    <text evidence="3">The sequence shown here is derived from an EMBL/GenBank/DDBJ whole genome shotgun (WGS) entry which is preliminary data.</text>
</comment>
<dbReference type="InterPro" id="IPR035892">
    <property type="entry name" value="C2_domain_sf"/>
</dbReference>
<dbReference type="InterPro" id="IPR043566">
    <property type="entry name" value="Rabphilin/DOC2/Noc2"/>
</dbReference>
<dbReference type="SUPFAM" id="SSF49562">
    <property type="entry name" value="C2 domain (Calcium/lipid-binding domain, CaLB)"/>
    <property type="match status" value="1"/>
</dbReference>
<dbReference type="STRING" id="67767.A0A0J7NPT4"/>
<evidence type="ECO:0000313" key="4">
    <source>
        <dbReference type="Proteomes" id="UP000036403"/>
    </source>
</evidence>
<keyword evidence="1" id="KW-0479">Metal-binding</keyword>
<gene>
    <name evidence="3" type="ORF">RF55_5370</name>
</gene>
<dbReference type="GO" id="GO:0017158">
    <property type="term" value="P:regulation of calcium ion-dependent exocytosis"/>
    <property type="evidence" value="ECO:0007669"/>
    <property type="project" value="TreeGrafter"/>
</dbReference>
<organism evidence="3 4">
    <name type="scientific">Lasius niger</name>
    <name type="common">Black garden ant</name>
    <dbReference type="NCBI Taxonomy" id="67767"/>
    <lineage>
        <taxon>Eukaryota</taxon>
        <taxon>Metazoa</taxon>
        <taxon>Ecdysozoa</taxon>
        <taxon>Arthropoda</taxon>
        <taxon>Hexapoda</taxon>
        <taxon>Insecta</taxon>
        <taxon>Pterygota</taxon>
        <taxon>Neoptera</taxon>
        <taxon>Endopterygota</taxon>
        <taxon>Hymenoptera</taxon>
        <taxon>Apocrita</taxon>
        <taxon>Aculeata</taxon>
        <taxon>Formicoidea</taxon>
        <taxon>Formicidae</taxon>
        <taxon>Formicinae</taxon>
        <taxon>Lasius</taxon>
        <taxon>Lasius</taxon>
    </lineage>
</organism>
<dbReference type="PANTHER" id="PTHR45729">
    <property type="entry name" value="RABPHILIN, ISOFORM A"/>
    <property type="match status" value="1"/>
</dbReference>
<proteinExistence type="predicted"/>
<dbReference type="Proteomes" id="UP000036403">
    <property type="component" value="Unassembled WGS sequence"/>
</dbReference>
<keyword evidence="4" id="KW-1185">Reference proteome</keyword>
<name>A0A0J7NPT4_LASNI</name>
<dbReference type="SMART" id="SM00239">
    <property type="entry name" value="C2"/>
    <property type="match status" value="1"/>
</dbReference>
<dbReference type="Gene3D" id="2.60.40.150">
    <property type="entry name" value="C2 domain"/>
    <property type="match status" value="1"/>
</dbReference>
<protein>
    <submittedName>
        <fullName evidence="3">Double c2-like domain-containing protein beta protein</fullName>
    </submittedName>
</protein>
<dbReference type="GO" id="GO:0061669">
    <property type="term" value="P:spontaneous neurotransmitter secretion"/>
    <property type="evidence" value="ECO:0007669"/>
    <property type="project" value="TreeGrafter"/>
</dbReference>